<reference evidence="2" key="1">
    <citation type="submission" date="2024-03" db="EMBL/GenBank/DDBJ databases">
        <title>WGS assembly of Saponaria officinalis var. Norfolk2.</title>
        <authorList>
            <person name="Jenkins J."/>
            <person name="Shu S."/>
            <person name="Grimwood J."/>
            <person name="Barry K."/>
            <person name="Goodstein D."/>
            <person name="Schmutz J."/>
            <person name="Leebens-Mack J."/>
            <person name="Osbourn A."/>
        </authorList>
    </citation>
    <scope>NUCLEOTIDE SEQUENCE [LARGE SCALE GENOMIC DNA]</scope>
    <source>
        <strain evidence="2">JIC</strain>
    </source>
</reference>
<dbReference type="Pfam" id="PF14244">
    <property type="entry name" value="Retrotran_gag_3"/>
    <property type="match status" value="1"/>
</dbReference>
<dbReference type="PANTHER" id="PTHR34222:SF79">
    <property type="entry name" value="RETROVIRUS-RELATED POL POLYPROTEIN FROM TRANSPOSON TNT 1-94"/>
    <property type="match status" value="1"/>
</dbReference>
<comment type="caution">
    <text evidence="2">The sequence shown here is derived from an EMBL/GenBank/DDBJ whole genome shotgun (WGS) entry which is preliminary data.</text>
</comment>
<evidence type="ECO:0000259" key="1">
    <source>
        <dbReference type="Pfam" id="PF14244"/>
    </source>
</evidence>
<organism evidence="2 3">
    <name type="scientific">Saponaria officinalis</name>
    <name type="common">Common soapwort</name>
    <name type="synonym">Lychnis saponaria</name>
    <dbReference type="NCBI Taxonomy" id="3572"/>
    <lineage>
        <taxon>Eukaryota</taxon>
        <taxon>Viridiplantae</taxon>
        <taxon>Streptophyta</taxon>
        <taxon>Embryophyta</taxon>
        <taxon>Tracheophyta</taxon>
        <taxon>Spermatophyta</taxon>
        <taxon>Magnoliopsida</taxon>
        <taxon>eudicotyledons</taxon>
        <taxon>Gunneridae</taxon>
        <taxon>Pentapetalae</taxon>
        <taxon>Caryophyllales</taxon>
        <taxon>Caryophyllaceae</taxon>
        <taxon>Caryophylleae</taxon>
        <taxon>Saponaria</taxon>
    </lineage>
</organism>
<dbReference type="EMBL" id="JBDFQZ010000010">
    <property type="protein sequence ID" value="KAK9681978.1"/>
    <property type="molecule type" value="Genomic_DNA"/>
</dbReference>
<proteinExistence type="predicted"/>
<sequence length="324" mass="36585">MLIGSENYPLWKRKIELALSAKRKLGYVTGKTAKPKEDEDKIEAWTVSNNQVITWILQNDELENLSTLPTITKVTTEIVEYLTAVEKHAEERRLFQFLNGLDKEYGILRSNILLKDPLPGVNHTVSLMLQEEQQTSNLSGARIQEGSALLGKGEHEKDRCIHYGRNNHRSELCWEIKGYPVGHPKHKKRNFKSGFRGGYKSQKPYQAATRKMSYKSNASNVKVDQTDLTAAIGAATLQIENLLKQVPNGTHTNRTGGDSEEELECNFAGMIQNAQNECSNGWIIDSGASNHVTSKFKNLKNVNELSKKLRINLPDGRFVRVTHR</sequence>
<dbReference type="PANTHER" id="PTHR34222">
    <property type="entry name" value="GAG_PRE-INTEGRS DOMAIN-CONTAINING PROTEIN"/>
    <property type="match status" value="1"/>
</dbReference>
<dbReference type="AlphaFoldDB" id="A0AAW1I073"/>
<evidence type="ECO:0000313" key="2">
    <source>
        <dbReference type="EMBL" id="KAK9681978.1"/>
    </source>
</evidence>
<keyword evidence="3" id="KW-1185">Reference proteome</keyword>
<dbReference type="Proteomes" id="UP001443914">
    <property type="component" value="Unassembled WGS sequence"/>
</dbReference>
<gene>
    <name evidence="2" type="ORF">RND81_10G040900</name>
</gene>
<name>A0AAW1I073_SAPOF</name>
<dbReference type="InterPro" id="IPR029472">
    <property type="entry name" value="Copia-like_N"/>
</dbReference>
<feature type="domain" description="Retrotransposon Copia-like N-terminal" evidence="1">
    <location>
        <begin position="5"/>
        <end position="36"/>
    </location>
</feature>
<accession>A0AAW1I073</accession>
<evidence type="ECO:0000313" key="3">
    <source>
        <dbReference type="Proteomes" id="UP001443914"/>
    </source>
</evidence>
<protein>
    <recommendedName>
        <fullName evidence="1">Retrotransposon Copia-like N-terminal domain-containing protein</fullName>
    </recommendedName>
</protein>